<dbReference type="InterPro" id="IPR049492">
    <property type="entry name" value="BD-FAE-like_dom"/>
</dbReference>
<dbReference type="AlphaFoldDB" id="A0A9N7JMA0"/>
<dbReference type="EMBL" id="CP023671">
    <property type="protein sequence ID" value="AYE35338.1"/>
    <property type="molecule type" value="Genomic_DNA"/>
</dbReference>
<keyword evidence="6" id="KW-1185">Reference proteome</keyword>
<sequence>MNFKLEEKLSMLPLMWRITRYNLFSDKNVRFRDVKYGKNKRQYYRVFEGNDNEKPLIYFIHGGGWWHGSPKMCTCIGKYFNKLGYTVVLPSYRLVPIYKYPTQIEDVFTAFSHYIEDKNFKRGIIIMGFSAGGELAANLLFNKKIHEKYNIDNKIFKKMVSISGVLDFNKCTSRHAKTLIENYLGKNESFNGKNPVDLISYKSHISVLCIHGDRDPLINTDNSFSFVDKINKLQGYGKVILIKGKHHSDMTGLLLGKGEKDSNVVLEFIKTDE</sequence>
<dbReference type="Proteomes" id="UP000280586">
    <property type="component" value="Chromosome"/>
</dbReference>
<dbReference type="SUPFAM" id="SSF53474">
    <property type="entry name" value="alpha/beta-Hydrolases"/>
    <property type="match status" value="1"/>
</dbReference>
<dbReference type="Proteomes" id="UP001055437">
    <property type="component" value="Chromosome"/>
</dbReference>
<dbReference type="OrthoDB" id="9815425at2"/>
<dbReference type="Gene3D" id="3.40.50.1820">
    <property type="entry name" value="alpha/beta hydrolase"/>
    <property type="match status" value="1"/>
</dbReference>
<keyword evidence="1 3" id="KW-0378">Hydrolase</keyword>
<evidence type="ECO:0000259" key="2">
    <source>
        <dbReference type="Pfam" id="PF20434"/>
    </source>
</evidence>
<gene>
    <name evidence="3" type="ORF">CP523_13380</name>
    <name evidence="4" type="ORF">NH397_05775</name>
</gene>
<evidence type="ECO:0000256" key="1">
    <source>
        <dbReference type="ARBA" id="ARBA00022801"/>
    </source>
</evidence>
<dbReference type="Pfam" id="PF20434">
    <property type="entry name" value="BD-FAE"/>
    <property type="match status" value="1"/>
</dbReference>
<organism evidence="3 5">
    <name type="scientific">Clostridium septicum</name>
    <dbReference type="NCBI Taxonomy" id="1504"/>
    <lineage>
        <taxon>Bacteria</taxon>
        <taxon>Bacillati</taxon>
        <taxon>Bacillota</taxon>
        <taxon>Clostridia</taxon>
        <taxon>Eubacteriales</taxon>
        <taxon>Clostridiaceae</taxon>
        <taxon>Clostridium</taxon>
    </lineage>
</organism>
<dbReference type="RefSeq" id="WP_066677525.1">
    <property type="nucleotide sequence ID" value="NZ_CABMIZ010000028.1"/>
</dbReference>
<dbReference type="GO" id="GO:0016787">
    <property type="term" value="F:hydrolase activity"/>
    <property type="evidence" value="ECO:0007669"/>
    <property type="project" value="UniProtKB-KW"/>
</dbReference>
<name>A0A9N7JMA0_CLOSE</name>
<feature type="domain" description="BD-FAE-like" evidence="2">
    <location>
        <begin position="50"/>
        <end position="229"/>
    </location>
</feature>
<protein>
    <submittedName>
        <fullName evidence="3">Alpha/beta hydrolase</fullName>
    </submittedName>
</protein>
<proteinExistence type="predicted"/>
<accession>A0A9N7JMA0</accession>
<dbReference type="EMBL" id="CP099799">
    <property type="protein sequence ID" value="USS01936.1"/>
    <property type="molecule type" value="Genomic_DNA"/>
</dbReference>
<evidence type="ECO:0000313" key="3">
    <source>
        <dbReference type="EMBL" id="AYE35338.1"/>
    </source>
</evidence>
<evidence type="ECO:0000313" key="5">
    <source>
        <dbReference type="Proteomes" id="UP000280586"/>
    </source>
</evidence>
<dbReference type="GeneID" id="303561678"/>
<dbReference type="InterPro" id="IPR029058">
    <property type="entry name" value="AB_hydrolase_fold"/>
</dbReference>
<dbReference type="KEGG" id="csep:CP523_13380"/>
<reference evidence="4" key="2">
    <citation type="submission" date="2022-06" db="EMBL/GenBank/DDBJ databases">
        <authorList>
            <person name="Holder M.E."/>
            <person name="Ajami N.J."/>
            <person name="Petrosino J.F."/>
        </authorList>
    </citation>
    <scope>NUCLEOTIDE SEQUENCE</scope>
    <source>
        <strain evidence="4">RMA 8861</strain>
    </source>
</reference>
<evidence type="ECO:0000313" key="4">
    <source>
        <dbReference type="EMBL" id="USS01936.1"/>
    </source>
</evidence>
<dbReference type="PANTHER" id="PTHR48081">
    <property type="entry name" value="AB HYDROLASE SUPERFAMILY PROTEIN C4A8.06C"/>
    <property type="match status" value="1"/>
</dbReference>
<reference evidence="3 5" key="1">
    <citation type="submission" date="2017-09" db="EMBL/GenBank/DDBJ databases">
        <authorList>
            <person name="Thomas P."/>
            <person name="Seyboldt C."/>
        </authorList>
    </citation>
    <scope>NUCLEOTIDE SEQUENCE [LARGE SCALE GENOMIC DNA]</scope>
    <source>
        <strain evidence="3 5">DSM 7534</strain>
    </source>
</reference>
<dbReference type="InterPro" id="IPR050300">
    <property type="entry name" value="GDXG_lipolytic_enzyme"/>
</dbReference>
<evidence type="ECO:0000313" key="6">
    <source>
        <dbReference type="Proteomes" id="UP001055437"/>
    </source>
</evidence>